<dbReference type="PRINTS" id="PR00722">
    <property type="entry name" value="CHYMOTRYPSIN"/>
</dbReference>
<dbReference type="InterPro" id="IPR001314">
    <property type="entry name" value="Peptidase_S1A"/>
</dbReference>
<keyword evidence="4" id="KW-1015">Disulfide bond</keyword>
<dbReference type="InterPro" id="IPR009003">
    <property type="entry name" value="Peptidase_S1_PA"/>
</dbReference>
<keyword evidence="1 6" id="KW-0645">Protease</keyword>
<accession>A0A8C2ZZV4</accession>
<reference evidence="9" key="1">
    <citation type="submission" date="2025-08" db="UniProtKB">
        <authorList>
            <consortium name="Ensembl"/>
        </authorList>
    </citation>
    <scope>IDENTIFICATION</scope>
</reference>
<keyword evidence="10" id="KW-1185">Reference proteome</keyword>
<feature type="compositionally biased region" description="Basic residues" evidence="7">
    <location>
        <begin position="1"/>
        <end position="26"/>
    </location>
</feature>
<dbReference type="SUPFAM" id="SSF50494">
    <property type="entry name" value="Trypsin-like serine proteases"/>
    <property type="match status" value="1"/>
</dbReference>
<dbReference type="Proteomes" id="UP000694565">
    <property type="component" value="Unplaced"/>
</dbReference>
<dbReference type="CDD" id="cd00190">
    <property type="entry name" value="Tryp_SPc"/>
    <property type="match status" value="1"/>
</dbReference>
<dbReference type="PROSITE" id="PS00135">
    <property type="entry name" value="TRYPSIN_SER"/>
    <property type="match status" value="1"/>
</dbReference>
<evidence type="ECO:0000256" key="5">
    <source>
        <dbReference type="ARBA" id="ARBA00024195"/>
    </source>
</evidence>
<dbReference type="PANTHER" id="PTHR24271">
    <property type="entry name" value="KALLIKREIN-RELATED"/>
    <property type="match status" value="1"/>
</dbReference>
<dbReference type="InterPro" id="IPR033116">
    <property type="entry name" value="TRYPSIN_SER"/>
</dbReference>
<evidence type="ECO:0000313" key="9">
    <source>
        <dbReference type="Ensembl" id="ENSCLMP00005035023.1"/>
    </source>
</evidence>
<evidence type="ECO:0000259" key="8">
    <source>
        <dbReference type="PROSITE" id="PS50240"/>
    </source>
</evidence>
<feature type="region of interest" description="Disordered" evidence="7">
    <location>
        <begin position="1"/>
        <end position="27"/>
    </location>
</feature>
<keyword evidence="3 6" id="KW-0720">Serine protease</keyword>
<evidence type="ECO:0000256" key="4">
    <source>
        <dbReference type="ARBA" id="ARBA00023157"/>
    </source>
</evidence>
<dbReference type="PANTHER" id="PTHR24271:SF52">
    <property type="entry name" value="GRANZYME K"/>
    <property type="match status" value="1"/>
</dbReference>
<dbReference type="FunFam" id="2.40.10.10:FF:000002">
    <property type="entry name" value="Transmembrane protease serine"/>
    <property type="match status" value="1"/>
</dbReference>
<keyword evidence="2 6" id="KW-0378">Hydrolase</keyword>
<reference evidence="9" key="2">
    <citation type="submission" date="2025-09" db="UniProtKB">
        <authorList>
            <consortium name="Ensembl"/>
        </authorList>
    </citation>
    <scope>IDENTIFICATION</scope>
</reference>
<protein>
    <recommendedName>
        <fullName evidence="8">Peptidase S1 domain-containing protein</fullName>
    </recommendedName>
</protein>
<dbReference type="Ensembl" id="ENSCLMT00005036445.1">
    <property type="protein sequence ID" value="ENSCLMP00005035023.1"/>
    <property type="gene ID" value="ENSCLMG00005016550.1"/>
</dbReference>
<dbReference type="GO" id="GO:0004252">
    <property type="term" value="F:serine-type endopeptidase activity"/>
    <property type="evidence" value="ECO:0007669"/>
    <property type="project" value="InterPro"/>
</dbReference>
<evidence type="ECO:0000256" key="2">
    <source>
        <dbReference type="ARBA" id="ARBA00022801"/>
    </source>
</evidence>
<dbReference type="Pfam" id="PF00089">
    <property type="entry name" value="Trypsin"/>
    <property type="match status" value="1"/>
</dbReference>
<evidence type="ECO:0000256" key="1">
    <source>
        <dbReference type="ARBA" id="ARBA00022670"/>
    </source>
</evidence>
<dbReference type="GO" id="GO:0006508">
    <property type="term" value="P:proteolysis"/>
    <property type="evidence" value="ECO:0007669"/>
    <property type="project" value="UniProtKB-KW"/>
</dbReference>
<evidence type="ECO:0000256" key="7">
    <source>
        <dbReference type="SAM" id="MobiDB-lite"/>
    </source>
</evidence>
<sequence>HHIKERRRRRRRRRRRKTRRKRRRNLRACSVSGHGSEIIDGKEVKPHSLPFMALMETPMENEICGGVLIHPSWVLTAAHCAAAKVFLGVHSEKEKESSQVRVVKKKVLHPCYDPTDKVNDLIPFFPFLLLFSKFQLNKPVKQTTMVKWLRLGNTAKDPAAGTSCLVAGWGKTNNVARKMSDVLKSVNVTVIDRVKCNSPKYYNFRPIITRDMICAGSNGQNHADTCQGDSGGPLLCGGALVGVTSFGIGCGVIDKPGVYSFLSEKQLVWIKKTTNKSEI</sequence>
<evidence type="ECO:0000256" key="3">
    <source>
        <dbReference type="ARBA" id="ARBA00022825"/>
    </source>
</evidence>
<dbReference type="SMART" id="SM00020">
    <property type="entry name" value="Tryp_SPc"/>
    <property type="match status" value="1"/>
</dbReference>
<comment type="similarity">
    <text evidence="5">Belongs to the peptidase S1 family. CLIP subfamily.</text>
</comment>
<dbReference type="AlphaFoldDB" id="A0A8C2ZZV4"/>
<dbReference type="PROSITE" id="PS00134">
    <property type="entry name" value="TRYPSIN_HIS"/>
    <property type="match status" value="1"/>
</dbReference>
<name>A0A8C2ZZV4_CYCLU</name>
<dbReference type="GeneTree" id="ENSGT00940000163484"/>
<evidence type="ECO:0000256" key="6">
    <source>
        <dbReference type="RuleBase" id="RU363034"/>
    </source>
</evidence>
<dbReference type="PROSITE" id="PS50240">
    <property type="entry name" value="TRYPSIN_DOM"/>
    <property type="match status" value="1"/>
</dbReference>
<evidence type="ECO:0000313" key="10">
    <source>
        <dbReference type="Proteomes" id="UP000694565"/>
    </source>
</evidence>
<feature type="domain" description="Peptidase S1" evidence="8">
    <location>
        <begin position="38"/>
        <end position="275"/>
    </location>
</feature>
<proteinExistence type="inferred from homology"/>
<organism evidence="9 10">
    <name type="scientific">Cyclopterus lumpus</name>
    <name type="common">Lumpsucker</name>
    <dbReference type="NCBI Taxonomy" id="8103"/>
    <lineage>
        <taxon>Eukaryota</taxon>
        <taxon>Metazoa</taxon>
        <taxon>Chordata</taxon>
        <taxon>Craniata</taxon>
        <taxon>Vertebrata</taxon>
        <taxon>Euteleostomi</taxon>
        <taxon>Actinopterygii</taxon>
        <taxon>Neopterygii</taxon>
        <taxon>Teleostei</taxon>
        <taxon>Neoteleostei</taxon>
        <taxon>Acanthomorphata</taxon>
        <taxon>Eupercaria</taxon>
        <taxon>Perciformes</taxon>
        <taxon>Cottioidei</taxon>
        <taxon>Cottales</taxon>
        <taxon>Cyclopteridae</taxon>
        <taxon>Cyclopterus</taxon>
    </lineage>
</organism>
<dbReference type="InterPro" id="IPR043504">
    <property type="entry name" value="Peptidase_S1_PA_chymotrypsin"/>
</dbReference>
<dbReference type="InterPro" id="IPR018114">
    <property type="entry name" value="TRYPSIN_HIS"/>
</dbReference>
<dbReference type="Gene3D" id="2.40.10.10">
    <property type="entry name" value="Trypsin-like serine proteases"/>
    <property type="match status" value="2"/>
</dbReference>
<dbReference type="InterPro" id="IPR001254">
    <property type="entry name" value="Trypsin_dom"/>
</dbReference>